<protein>
    <submittedName>
        <fullName evidence="7">TetR family transcriptional regulator</fullName>
    </submittedName>
</protein>
<dbReference type="InterPro" id="IPR009057">
    <property type="entry name" value="Homeodomain-like_sf"/>
</dbReference>
<evidence type="ECO:0000313" key="7">
    <source>
        <dbReference type="EMBL" id="PVZ14916.1"/>
    </source>
</evidence>
<reference evidence="7 8" key="1">
    <citation type="submission" date="2018-04" db="EMBL/GenBank/DDBJ databases">
        <title>Genomic Encyclopedia of Type Strains, Phase IV (KMG-IV): sequencing the most valuable type-strain genomes for metagenomic binning, comparative biology and taxonomic classification.</title>
        <authorList>
            <person name="Goeker M."/>
        </authorList>
    </citation>
    <scope>NUCLEOTIDE SEQUENCE [LARGE SCALE GENOMIC DNA]</scope>
    <source>
        <strain evidence="7 8">DSM 45771</strain>
    </source>
</reference>
<evidence type="ECO:0000313" key="8">
    <source>
        <dbReference type="Proteomes" id="UP000245639"/>
    </source>
</evidence>
<evidence type="ECO:0000256" key="1">
    <source>
        <dbReference type="ARBA" id="ARBA00022491"/>
    </source>
</evidence>
<dbReference type="EMBL" id="QEKW01000001">
    <property type="protein sequence ID" value="PVZ14916.1"/>
    <property type="molecule type" value="Genomic_DNA"/>
</dbReference>
<dbReference type="SUPFAM" id="SSF46689">
    <property type="entry name" value="Homeodomain-like"/>
    <property type="match status" value="1"/>
</dbReference>
<dbReference type="AlphaFoldDB" id="A0A2U1FRX1"/>
<name>A0A2U1FRX1_9PSEU</name>
<sequence length="195" mass="20574">MPKIVDHDARRHEIAAALWRLAAREGLEAASLASVATEAGVSKGRVQHYFGSREELLAFAATALRERLGERVRARVLAAGSEPLAVVRALLAGLLPLDDDARADALVGSAFLVRAVVDPVARERLRTGEEEILAALADGLARARDTGALAASVDPVGEAEVLHALVGGLADSLLVDRHTPDSALAALDRYLERLA</sequence>
<keyword evidence="1" id="KW-0678">Repressor</keyword>
<organism evidence="7 8">
    <name type="scientific">Actinomycetospora cinnamomea</name>
    <dbReference type="NCBI Taxonomy" id="663609"/>
    <lineage>
        <taxon>Bacteria</taxon>
        <taxon>Bacillati</taxon>
        <taxon>Actinomycetota</taxon>
        <taxon>Actinomycetes</taxon>
        <taxon>Pseudonocardiales</taxon>
        <taxon>Pseudonocardiaceae</taxon>
        <taxon>Actinomycetospora</taxon>
    </lineage>
</organism>
<dbReference type="Proteomes" id="UP000245639">
    <property type="component" value="Unassembled WGS sequence"/>
</dbReference>
<keyword evidence="2" id="KW-0805">Transcription regulation</keyword>
<dbReference type="GO" id="GO:0003700">
    <property type="term" value="F:DNA-binding transcription factor activity"/>
    <property type="evidence" value="ECO:0007669"/>
    <property type="project" value="TreeGrafter"/>
</dbReference>
<dbReference type="RefSeq" id="WP_116706669.1">
    <property type="nucleotide sequence ID" value="NZ_QEKW01000001.1"/>
</dbReference>
<dbReference type="PANTHER" id="PTHR30055:SF234">
    <property type="entry name" value="HTH-TYPE TRANSCRIPTIONAL REGULATOR BETI"/>
    <property type="match status" value="1"/>
</dbReference>
<evidence type="ECO:0000256" key="3">
    <source>
        <dbReference type="ARBA" id="ARBA00023125"/>
    </source>
</evidence>
<evidence type="ECO:0000259" key="6">
    <source>
        <dbReference type="PROSITE" id="PS50977"/>
    </source>
</evidence>
<dbReference type="PRINTS" id="PR00455">
    <property type="entry name" value="HTHTETR"/>
</dbReference>
<accession>A0A2U1FRX1</accession>
<dbReference type="Pfam" id="PF13977">
    <property type="entry name" value="TetR_C_6"/>
    <property type="match status" value="1"/>
</dbReference>
<proteinExistence type="predicted"/>
<dbReference type="GO" id="GO:0000976">
    <property type="term" value="F:transcription cis-regulatory region binding"/>
    <property type="evidence" value="ECO:0007669"/>
    <property type="project" value="TreeGrafter"/>
</dbReference>
<dbReference type="PROSITE" id="PS50977">
    <property type="entry name" value="HTH_TETR_2"/>
    <property type="match status" value="1"/>
</dbReference>
<dbReference type="OrthoDB" id="9816296at2"/>
<gene>
    <name evidence="7" type="ORF">C8D89_101784</name>
</gene>
<evidence type="ECO:0000256" key="4">
    <source>
        <dbReference type="ARBA" id="ARBA00023163"/>
    </source>
</evidence>
<feature type="DNA-binding region" description="H-T-H motif" evidence="5">
    <location>
        <begin position="31"/>
        <end position="50"/>
    </location>
</feature>
<dbReference type="Gene3D" id="1.10.357.10">
    <property type="entry name" value="Tetracycline Repressor, domain 2"/>
    <property type="match status" value="1"/>
</dbReference>
<dbReference type="InterPro" id="IPR050109">
    <property type="entry name" value="HTH-type_TetR-like_transc_reg"/>
</dbReference>
<keyword evidence="3 5" id="KW-0238">DNA-binding</keyword>
<dbReference type="SUPFAM" id="SSF48498">
    <property type="entry name" value="Tetracyclin repressor-like, C-terminal domain"/>
    <property type="match status" value="1"/>
</dbReference>
<evidence type="ECO:0000256" key="5">
    <source>
        <dbReference type="PROSITE-ProRule" id="PRU00335"/>
    </source>
</evidence>
<keyword evidence="8" id="KW-1185">Reference proteome</keyword>
<dbReference type="Pfam" id="PF00440">
    <property type="entry name" value="TetR_N"/>
    <property type="match status" value="1"/>
</dbReference>
<dbReference type="InterPro" id="IPR036271">
    <property type="entry name" value="Tet_transcr_reg_TetR-rel_C_sf"/>
</dbReference>
<dbReference type="PANTHER" id="PTHR30055">
    <property type="entry name" value="HTH-TYPE TRANSCRIPTIONAL REGULATOR RUTR"/>
    <property type="match status" value="1"/>
</dbReference>
<dbReference type="InterPro" id="IPR001647">
    <property type="entry name" value="HTH_TetR"/>
</dbReference>
<comment type="caution">
    <text evidence="7">The sequence shown here is derived from an EMBL/GenBank/DDBJ whole genome shotgun (WGS) entry which is preliminary data.</text>
</comment>
<feature type="domain" description="HTH tetR-type" evidence="6">
    <location>
        <begin position="8"/>
        <end position="68"/>
    </location>
</feature>
<keyword evidence="4" id="KW-0804">Transcription</keyword>
<evidence type="ECO:0000256" key="2">
    <source>
        <dbReference type="ARBA" id="ARBA00023015"/>
    </source>
</evidence>
<dbReference type="InterPro" id="IPR039538">
    <property type="entry name" value="BetI_C"/>
</dbReference>